<dbReference type="GO" id="GO:0009986">
    <property type="term" value="C:cell surface"/>
    <property type="evidence" value="ECO:0007669"/>
    <property type="project" value="UniProtKB-SubCell"/>
</dbReference>
<evidence type="ECO:0000256" key="8">
    <source>
        <dbReference type="ARBA" id="ARBA00022927"/>
    </source>
</evidence>
<dbReference type="Gene3D" id="3.30.1300.30">
    <property type="entry name" value="GSPII I/J protein-like"/>
    <property type="match status" value="1"/>
</dbReference>
<dbReference type="InterPro" id="IPR008635">
    <property type="entry name" value="Coiled_stalk_dom"/>
</dbReference>
<dbReference type="GO" id="GO:0015031">
    <property type="term" value="P:protein transport"/>
    <property type="evidence" value="ECO:0007669"/>
    <property type="project" value="UniProtKB-KW"/>
</dbReference>
<dbReference type="Pfam" id="PF13018">
    <property type="entry name" value="ESPR"/>
    <property type="match status" value="1"/>
</dbReference>
<dbReference type="InterPro" id="IPR008640">
    <property type="entry name" value="Adhesin_Head_dom"/>
</dbReference>
<keyword evidence="4" id="KW-0813">Transport</keyword>
<dbReference type="Pfam" id="PF05658">
    <property type="entry name" value="YadA_head"/>
    <property type="match status" value="5"/>
</dbReference>
<dbReference type="Gene3D" id="1.20.5.170">
    <property type="match status" value="1"/>
</dbReference>
<dbReference type="OrthoDB" id="1632057at2"/>
<evidence type="ECO:0000259" key="13">
    <source>
        <dbReference type="Pfam" id="PF05662"/>
    </source>
</evidence>
<feature type="domain" description="Trimeric autotransporter adhesin YadA-like head" evidence="12">
    <location>
        <begin position="644"/>
        <end position="669"/>
    </location>
</feature>
<dbReference type="Pfam" id="PF05662">
    <property type="entry name" value="YadA_stalk"/>
    <property type="match status" value="2"/>
</dbReference>
<evidence type="ECO:0000256" key="6">
    <source>
        <dbReference type="ARBA" id="ARBA00022692"/>
    </source>
</evidence>
<evidence type="ECO:0000259" key="14">
    <source>
        <dbReference type="Pfam" id="PF13018"/>
    </source>
</evidence>
<dbReference type="EMBL" id="CP003059">
    <property type="protein sequence ID" value="AEP37259.1"/>
    <property type="molecule type" value="Genomic_DNA"/>
</dbReference>
<dbReference type="eggNOG" id="COG5295">
    <property type="taxonomic scope" value="Bacteria"/>
</dbReference>
<dbReference type="STRING" id="1008459.TASI_1521"/>
<dbReference type="InterPro" id="IPR005594">
    <property type="entry name" value="YadA_C"/>
</dbReference>
<keyword evidence="6" id="KW-0812">Transmembrane</keyword>
<dbReference type="Proteomes" id="UP000009284">
    <property type="component" value="Chromosome"/>
</dbReference>
<name>G4QBR4_TAYAM</name>
<dbReference type="InterPro" id="IPR045584">
    <property type="entry name" value="Pilin-like"/>
</dbReference>
<dbReference type="CDD" id="cd12820">
    <property type="entry name" value="LbR_YadA-like"/>
    <property type="match status" value="4"/>
</dbReference>
<comment type="subcellular location">
    <subcellularLocation>
        <location evidence="2">Cell outer membrane</location>
    </subcellularLocation>
    <subcellularLocation>
        <location evidence="1">Cell surface</location>
    </subcellularLocation>
</comment>
<keyword evidence="9" id="KW-0472">Membrane</keyword>
<dbReference type="InterPro" id="IPR011049">
    <property type="entry name" value="Serralysin-like_metalloprot_C"/>
</dbReference>
<feature type="domain" description="Trimeric autotransporter adhesin YadA-like head" evidence="12">
    <location>
        <begin position="891"/>
        <end position="916"/>
    </location>
</feature>
<feature type="domain" description="Trimeric autotransporter adhesin YadA-like head" evidence="12">
    <location>
        <begin position="851"/>
        <end position="875"/>
    </location>
</feature>
<keyword evidence="16" id="KW-1185">Reference proteome</keyword>
<dbReference type="SUPFAM" id="SSF54523">
    <property type="entry name" value="Pili subunits"/>
    <property type="match status" value="1"/>
</dbReference>
<accession>G4QBR4</accession>
<comment type="similarity">
    <text evidence="3">Belongs to the autotransporter-2 (AT-2) (TC 1.B.40) family.</text>
</comment>
<organism evidence="15 16">
    <name type="scientific">Taylorella asinigenitalis (strain MCE3)</name>
    <dbReference type="NCBI Taxonomy" id="1008459"/>
    <lineage>
        <taxon>Bacteria</taxon>
        <taxon>Pseudomonadati</taxon>
        <taxon>Pseudomonadota</taxon>
        <taxon>Betaproteobacteria</taxon>
        <taxon>Burkholderiales</taxon>
        <taxon>Alcaligenaceae</taxon>
        <taxon>Taylorella</taxon>
    </lineage>
</organism>
<feature type="domain" description="Trimeric autotransporter adhesin YadA-like stalk" evidence="13">
    <location>
        <begin position="1149"/>
        <end position="1188"/>
    </location>
</feature>
<dbReference type="HOGENOM" id="CLU_251876_0_0_4"/>
<dbReference type="Gene3D" id="2.20.70.140">
    <property type="match status" value="1"/>
</dbReference>
<evidence type="ECO:0000256" key="5">
    <source>
        <dbReference type="ARBA" id="ARBA00022452"/>
    </source>
</evidence>
<feature type="domain" description="Trimeric autotransporter adhesin YadA-like stalk" evidence="13">
    <location>
        <begin position="1514"/>
        <end position="1553"/>
    </location>
</feature>
<reference key="1">
    <citation type="submission" date="2011-09" db="EMBL/GenBank/DDBJ databases">
        <title>Genomic characterization of the Taylorella genus.</title>
        <authorList>
            <person name="Hebert L."/>
            <person name="Moumen B."/>
            <person name="Pons N."/>
            <person name="Duquesne F."/>
            <person name="Breuil M.-F."/>
            <person name="Goux D."/>
            <person name="Batto J.-M."/>
            <person name="Renault P."/>
            <person name="Laugier C."/>
            <person name="Petry S."/>
        </authorList>
    </citation>
    <scope>NUCLEOTIDE SEQUENCE</scope>
    <source>
        <strain>MCE3</strain>
    </source>
</reference>
<dbReference type="Pfam" id="PF03895">
    <property type="entry name" value="YadA_anchor"/>
    <property type="match status" value="1"/>
</dbReference>
<gene>
    <name evidence="15" type="ordered locus">TASI_1521</name>
</gene>
<feature type="domain" description="Trimeric autotransporter adhesin YadA-like head" evidence="12">
    <location>
        <begin position="797"/>
        <end position="818"/>
    </location>
</feature>
<keyword evidence="7" id="KW-0732">Signal</keyword>
<dbReference type="Gene3D" id="2.150.10.10">
    <property type="entry name" value="Serralysin-like metalloprotease, C-terminal"/>
    <property type="match status" value="7"/>
</dbReference>
<evidence type="ECO:0000259" key="12">
    <source>
        <dbReference type="Pfam" id="PF05658"/>
    </source>
</evidence>
<protein>
    <submittedName>
        <fullName evidence="15">Uncharacterized protein</fullName>
    </submittedName>
</protein>
<dbReference type="RefSeq" id="WP_014112151.1">
    <property type="nucleotide sequence ID" value="NC_016043.1"/>
</dbReference>
<dbReference type="GO" id="GO:0009279">
    <property type="term" value="C:cell outer membrane"/>
    <property type="evidence" value="ECO:0007669"/>
    <property type="project" value="UniProtKB-SubCell"/>
</dbReference>
<evidence type="ECO:0000256" key="4">
    <source>
        <dbReference type="ARBA" id="ARBA00022448"/>
    </source>
</evidence>
<dbReference type="KEGG" id="tas:TASI_1521"/>
<feature type="domain" description="Trimeric autotransporter adhesin YadA-like C-terminal membrane anchor" evidence="11">
    <location>
        <begin position="1564"/>
        <end position="1624"/>
    </location>
</feature>
<evidence type="ECO:0000256" key="7">
    <source>
        <dbReference type="ARBA" id="ARBA00022729"/>
    </source>
</evidence>
<evidence type="ECO:0000313" key="16">
    <source>
        <dbReference type="Proteomes" id="UP000009284"/>
    </source>
</evidence>
<evidence type="ECO:0000256" key="2">
    <source>
        <dbReference type="ARBA" id="ARBA00004442"/>
    </source>
</evidence>
<keyword evidence="10" id="KW-0998">Cell outer membrane</keyword>
<evidence type="ECO:0000256" key="10">
    <source>
        <dbReference type="ARBA" id="ARBA00023237"/>
    </source>
</evidence>
<evidence type="ECO:0000259" key="11">
    <source>
        <dbReference type="Pfam" id="PF03895"/>
    </source>
</evidence>
<feature type="domain" description="Trimeric autotransporter adhesin YadA-like head" evidence="12">
    <location>
        <begin position="758"/>
        <end position="776"/>
    </location>
</feature>
<evidence type="ECO:0000313" key="15">
    <source>
        <dbReference type="EMBL" id="AEP37259.1"/>
    </source>
</evidence>
<feature type="domain" description="ESPR" evidence="14">
    <location>
        <begin position="1"/>
        <end position="45"/>
    </location>
</feature>
<evidence type="ECO:0000256" key="9">
    <source>
        <dbReference type="ARBA" id="ARBA00023136"/>
    </source>
</evidence>
<dbReference type="InterPro" id="IPR024973">
    <property type="entry name" value="ESPR"/>
</dbReference>
<dbReference type="SUPFAM" id="SSF101967">
    <property type="entry name" value="Adhesin YadA, collagen-binding domain"/>
    <property type="match status" value="8"/>
</dbReference>
<reference evidence="15 16" key="2">
    <citation type="journal article" date="2012" name="PLoS ONE">
        <title>Genomic characterization of the taylorella genus.</title>
        <authorList>
            <person name="Hebert L."/>
            <person name="Moumen B."/>
            <person name="Pons N."/>
            <person name="Duquesne F."/>
            <person name="Breuil M.F."/>
            <person name="Goux D."/>
            <person name="Batto J.M."/>
            <person name="Laugier C."/>
            <person name="Renault P."/>
            <person name="Petry S."/>
        </authorList>
    </citation>
    <scope>NUCLEOTIDE SEQUENCE [LARGE SCALE GENOMIC DNA]</scope>
    <source>
        <strain evidence="15 16">MCE3</strain>
    </source>
</reference>
<keyword evidence="5" id="KW-1134">Transmembrane beta strand</keyword>
<evidence type="ECO:0000256" key="1">
    <source>
        <dbReference type="ARBA" id="ARBA00004241"/>
    </source>
</evidence>
<proteinExistence type="inferred from homology"/>
<keyword evidence="8" id="KW-0653">Protein transport</keyword>
<sequence>MNKVFKSIYSEVLGAWVAVSECAKSNGKKSKSLLACALAISPLFMWGGVANSQNLDANGNYITQASNTITDPTESLIIGDENTVTEPVDSVVLGNKNKVLNSNSGSAIEKVYVQGLDNKVFNNNSILTGIKSQIGYSDEAWNSKRARQKTNVKGHTQMYVNGPSKDLALNTLQLTNEKNYDYSKFTIGRSIVFGESSVAMGSDLISMGTDNEVIGWKAIASGYKNTVYGISTVGIGDKNIVSGDSSIGIGTDNINSHPNVVSIGTSNVVQGIGSVSIGSGNIFNLLQSGSITNYAKKTGSIGIGISNYIDGIDSVVVGTNNKSMYIGSTVIGYKNFNRLGFSVIHGYNNIAPDSAIAIGRSNLSSGSSNSMLVGTDNFIMSLNPIFENEIKDILSEFDGYSNVPPDYSLPPSLNGETHKHGLITAETFKNKLKNLTVDGNEIKIQPETYDQTSNVNSQAGNSLAFGSSNIILGNHSISIGLYNLVRNYDSVALGRANLVLGDSSQVVGRGNKSMGENSSVFGAYNTSEGLHSSVLGLQNVLLKGKGKNPYEMGVAIGVANLVNGTYSIGMGSYNVVQGSGNVVIGYENYAAPATGIPDENPFKVASRVISIGYKSMAPNHWATAIGDSAFANHSSVALGKFSVAYGTGSHSLGEKSSAVGYYSMAIGSNNYAGALLEDEQIFSFSASVGDGNKAKKFERELWFKKNKLPQGQKIKDNEITDRESAFGYFGLDYSNLQAIAKIEKQKTNKYDSLGKNMVALGNYNWAFGDYSVASGYLNMALGEDSVSVGQRNFTFKTKSVAFGSSNKSSGKYSTAVGSHNYVGYHNPTKEQFEGKFGDYGTAVGYGNIVIGENASAFGRNNNALGLHSVAIGSESIASYERAAAAGFNTIASGLYSSAYGDTANAFGESSLALGRGNKSFYAQSFSLGDANKVSGRYAGSFGAFNNVSAPSSYAVGNDNAVKSHSSGAFGHDISIGENANRTFVLGRAIEVNHANSVILGNKSSSKEAKAVSSAKIGTLSVQGFAGVGDSKYGVVSVGSDVSTDTISEKVRRAIIQKDIIQNHLAKNKAYSELLTDTKTELAEVEQIKKQKDPDYVIKEVTDEMAKDYLSKDGIFEPVALPPDLASLDVTKLDEIIANGHPDYKVGPRQIVNVAAGEISATSTDAINGSQLYKVAEALSNEIPDIDSKNLAKKTDGYEISGNSGNHKAELNSELNFEGEGNITTKVTQVNGKTIIKISYTGTTPNPGETTDIKVGANKPAEEGSANPVEGVKDLDIVGALTNSNEDPSKFDGGRNIQTTVKKDADSVKTTVTVAMKNELELTSVTAKSKDDKNKTTLEADGIAFTPKADQQDAKPTKLALKEEGEAALGSTDAKRRLTVNTGKDGEGESIATLNDGLAVQGDGDQKINKKLNSTLKITGGQTDANKVSKEANIGVMVEGDALAVRISKDLKGLSSAEFSSEAADGKPATTTKIDGNGVDISSSDTAVSLNATGLHIKDGPSVTKDGIDAGGRVISNVAAGVKPTDAVNVSQLTKASNQLRGEIEKRYQDANAGTASAMAVGTLPQAYKPGQSVMGVSGSTYEGHTAFAIGLSTVTKSGKWILKGNVSGNGRGNLGASIGAGYAWE</sequence>
<evidence type="ECO:0000256" key="3">
    <source>
        <dbReference type="ARBA" id="ARBA00005848"/>
    </source>
</evidence>